<organism evidence="5 6">
    <name type="scientific">Candidatus Fimisoma avicola</name>
    <dbReference type="NCBI Taxonomy" id="2840826"/>
    <lineage>
        <taxon>Bacteria</taxon>
        <taxon>Bacillati</taxon>
        <taxon>Bacillota</taxon>
        <taxon>Clostridia</taxon>
        <taxon>Eubacteriales</taxon>
        <taxon>Candidatus Fimisoma</taxon>
    </lineage>
</organism>
<dbReference type="GO" id="GO:0003677">
    <property type="term" value="F:DNA binding"/>
    <property type="evidence" value="ECO:0007669"/>
    <property type="project" value="UniProtKB-KW"/>
</dbReference>
<reference evidence="5" key="2">
    <citation type="journal article" date="2021" name="PeerJ">
        <title>Extensive microbial diversity within the chicken gut microbiome revealed by metagenomics and culture.</title>
        <authorList>
            <person name="Gilroy R."/>
            <person name="Ravi A."/>
            <person name="Getino M."/>
            <person name="Pursley I."/>
            <person name="Horton D.L."/>
            <person name="Alikhan N.F."/>
            <person name="Baker D."/>
            <person name="Gharbi K."/>
            <person name="Hall N."/>
            <person name="Watson M."/>
            <person name="Adriaenssens E.M."/>
            <person name="Foster-Nyarko E."/>
            <person name="Jarju S."/>
            <person name="Secka A."/>
            <person name="Antonio M."/>
            <person name="Oren A."/>
            <person name="Chaudhuri R.R."/>
            <person name="La Ragione R."/>
            <person name="Hildebrand F."/>
            <person name="Pallen M.J."/>
        </authorList>
    </citation>
    <scope>NUCLEOTIDE SEQUENCE</scope>
    <source>
        <strain evidence="5">11300</strain>
    </source>
</reference>
<dbReference type="SMART" id="SM00895">
    <property type="entry name" value="FCD"/>
    <property type="match status" value="1"/>
</dbReference>
<dbReference type="InterPro" id="IPR036388">
    <property type="entry name" value="WH-like_DNA-bd_sf"/>
</dbReference>
<dbReference type="GO" id="GO:0003700">
    <property type="term" value="F:DNA-binding transcription factor activity"/>
    <property type="evidence" value="ECO:0007669"/>
    <property type="project" value="InterPro"/>
</dbReference>
<dbReference type="Pfam" id="PF07729">
    <property type="entry name" value="FCD"/>
    <property type="match status" value="1"/>
</dbReference>
<dbReference type="SUPFAM" id="SSF46785">
    <property type="entry name" value="Winged helix' DNA-binding domain"/>
    <property type="match status" value="1"/>
</dbReference>
<sequence length="215" mass="24265">MKADYKSLSLANQVYDIIESKILNGVYPPGEILSESRLSDEMGVSRTPVREALAKLVNEKLVTQTSSGTAVLGITAKDADDMYCVKSFLEPMVCRLAARNRSDEQLARMKDILDQQEFYTEKGNMEKVKDLDTDFHDVMYASSGSPTFESILSSVHHKLKKYRKESLNISDRSSRVMTEHMAIYEAIRDRDEELAEKLAVEHVKNAYANITKGSK</sequence>
<keyword evidence="1" id="KW-0805">Transcription regulation</keyword>
<evidence type="ECO:0000313" key="6">
    <source>
        <dbReference type="Proteomes" id="UP000824091"/>
    </source>
</evidence>
<evidence type="ECO:0000256" key="1">
    <source>
        <dbReference type="ARBA" id="ARBA00023015"/>
    </source>
</evidence>
<dbReference type="InterPro" id="IPR000524">
    <property type="entry name" value="Tscrpt_reg_HTH_GntR"/>
</dbReference>
<dbReference type="InterPro" id="IPR036390">
    <property type="entry name" value="WH_DNA-bd_sf"/>
</dbReference>
<dbReference type="SUPFAM" id="SSF48008">
    <property type="entry name" value="GntR ligand-binding domain-like"/>
    <property type="match status" value="1"/>
</dbReference>
<dbReference type="SMART" id="SM00345">
    <property type="entry name" value="HTH_GNTR"/>
    <property type="match status" value="1"/>
</dbReference>
<dbReference type="PRINTS" id="PR00035">
    <property type="entry name" value="HTHGNTR"/>
</dbReference>
<dbReference type="InterPro" id="IPR008920">
    <property type="entry name" value="TF_FadR/GntR_C"/>
</dbReference>
<comment type="caution">
    <text evidence="5">The sequence shown here is derived from an EMBL/GenBank/DDBJ whole genome shotgun (WGS) entry which is preliminary data.</text>
</comment>
<name>A0A9D1I4U7_9FIRM</name>
<protein>
    <submittedName>
        <fullName evidence="5">GntR family transcriptional regulator</fullName>
    </submittedName>
</protein>
<dbReference type="PROSITE" id="PS50949">
    <property type="entry name" value="HTH_GNTR"/>
    <property type="match status" value="1"/>
</dbReference>
<accession>A0A9D1I4U7</accession>
<evidence type="ECO:0000313" key="5">
    <source>
        <dbReference type="EMBL" id="HIU27947.1"/>
    </source>
</evidence>
<dbReference type="Gene3D" id="1.20.120.530">
    <property type="entry name" value="GntR ligand-binding domain-like"/>
    <property type="match status" value="1"/>
</dbReference>
<dbReference type="CDD" id="cd07377">
    <property type="entry name" value="WHTH_GntR"/>
    <property type="match status" value="1"/>
</dbReference>
<gene>
    <name evidence="5" type="ORF">IAD16_06180</name>
</gene>
<dbReference type="InterPro" id="IPR011711">
    <property type="entry name" value="GntR_C"/>
</dbReference>
<dbReference type="AlphaFoldDB" id="A0A9D1I4U7"/>
<dbReference type="PANTHER" id="PTHR43537:SF5">
    <property type="entry name" value="UXU OPERON TRANSCRIPTIONAL REGULATOR"/>
    <property type="match status" value="1"/>
</dbReference>
<reference evidence="5" key="1">
    <citation type="submission" date="2020-10" db="EMBL/GenBank/DDBJ databases">
        <authorList>
            <person name="Gilroy R."/>
        </authorList>
    </citation>
    <scope>NUCLEOTIDE SEQUENCE</scope>
    <source>
        <strain evidence="5">11300</strain>
    </source>
</reference>
<evidence type="ECO:0000256" key="2">
    <source>
        <dbReference type="ARBA" id="ARBA00023125"/>
    </source>
</evidence>
<evidence type="ECO:0000259" key="4">
    <source>
        <dbReference type="PROSITE" id="PS50949"/>
    </source>
</evidence>
<dbReference type="Pfam" id="PF00392">
    <property type="entry name" value="GntR"/>
    <property type="match status" value="1"/>
</dbReference>
<dbReference type="PANTHER" id="PTHR43537">
    <property type="entry name" value="TRANSCRIPTIONAL REGULATOR, GNTR FAMILY"/>
    <property type="match status" value="1"/>
</dbReference>
<dbReference type="Gene3D" id="1.10.10.10">
    <property type="entry name" value="Winged helix-like DNA-binding domain superfamily/Winged helix DNA-binding domain"/>
    <property type="match status" value="1"/>
</dbReference>
<dbReference type="EMBL" id="DVMO01000091">
    <property type="protein sequence ID" value="HIU27947.1"/>
    <property type="molecule type" value="Genomic_DNA"/>
</dbReference>
<keyword evidence="2" id="KW-0238">DNA-binding</keyword>
<proteinExistence type="predicted"/>
<evidence type="ECO:0000256" key="3">
    <source>
        <dbReference type="ARBA" id="ARBA00023163"/>
    </source>
</evidence>
<feature type="domain" description="HTH gntR-type" evidence="4">
    <location>
        <begin position="8"/>
        <end position="74"/>
    </location>
</feature>
<keyword evidence="3" id="KW-0804">Transcription</keyword>
<dbReference type="Proteomes" id="UP000824091">
    <property type="component" value="Unassembled WGS sequence"/>
</dbReference>